<protein>
    <recommendedName>
        <fullName evidence="3">UDP-N-acetylmuramyl-tripeptide synthetase</fullName>
        <ecNumber evidence="3">6.3.2.-</ecNumber>
    </recommendedName>
    <alternativeName>
        <fullName evidence="3">UDP-MurNAc-tripeptide synthetase</fullName>
    </alternativeName>
</protein>
<dbReference type="GO" id="GO:0016881">
    <property type="term" value="F:acid-amino acid ligase activity"/>
    <property type="evidence" value="ECO:0007669"/>
    <property type="project" value="UniProtKB-UniRule"/>
</dbReference>
<feature type="modified residue" description="N6-carboxylysine" evidence="3">
    <location>
        <position position="244"/>
    </location>
</feature>
<feature type="binding site" evidence="3">
    <location>
        <position position="202"/>
    </location>
    <ligand>
        <name>UDP-N-acetyl-alpha-D-muramoyl-L-alanyl-D-glutamate</name>
        <dbReference type="ChEBI" id="CHEBI:83900"/>
    </ligand>
</feature>
<feature type="domain" description="Mur ligase central" evidence="6">
    <location>
        <begin position="130"/>
        <end position="335"/>
    </location>
</feature>
<comment type="cofactor">
    <cofactor evidence="3">
        <name>Mg(2+)</name>
        <dbReference type="ChEBI" id="CHEBI:18420"/>
    </cofactor>
</comment>
<dbReference type="InterPro" id="IPR004101">
    <property type="entry name" value="Mur_ligase_C"/>
</dbReference>
<keyword evidence="3 7" id="KW-0436">Ligase</keyword>
<dbReference type="PANTHER" id="PTHR23135:SF4">
    <property type="entry name" value="UDP-N-ACETYLMURAMOYL-L-ALANYL-D-GLUTAMATE--2,6-DIAMINOPIMELATE LIGASE MURE HOMOLOG, CHLOROPLASTIC"/>
    <property type="match status" value="1"/>
</dbReference>
<evidence type="ECO:0000313" key="7">
    <source>
        <dbReference type="EMBL" id="APU45875.1"/>
    </source>
</evidence>
<dbReference type="AlphaFoldDB" id="A0A1L7GV08"/>
<comment type="similarity">
    <text evidence="2 3">Belongs to the MurCDEF family. MurE subfamily.</text>
</comment>
<keyword evidence="3 4" id="KW-0131">Cell cycle</keyword>
<comment type="pathway">
    <text evidence="1 3 4">Cell wall biogenesis; peptidoglycan biosynthesis.</text>
</comment>
<sequence>MTMTLSGIITVLKDAGLFKELIVAGKWHDRAPEELANRTVLDLSYDSRTVKEGTLFFCKGLKFDPKYLTMAANQGASVAMAPADYSAQLKTSEHPDLPQVIVTDIQKAMATVSRAFFGYPDRNLTVIGYTGTKGKTTSVYFTRHVMAKALGKVVAQLSSIDECLDGETFIPAHLTTPESLDLFRMMKEAVDNQMKYLVMEVSSQSYKKSRVFGLPLDIGVFLNISPDHISPVEHPSFEDYLACKSEIIDNCRILVVNRECSQYDYLAEKAHDLGKQVISFGSDQSAADYQYRLGEHGYFTVTTANPALPKLDGDFRVMMPGDFNVANALAALTVAAQVAPVSEDFRAGLAETTVPGRMEFIKDKQGVVACVDYAHNYLSLTASFNFMKHEFKDGRLIVVIGAAGGKAESRRKDIGRALSQYADVAILTSEDNFFEDPHQIAADIKENIDNPDLEVIVNVDRKAAIEQAYAMAKPGDALFMAAKGRETFMHEKGKDVPYQGDYQITKQLMEK</sequence>
<comment type="subcellular location">
    <subcellularLocation>
        <location evidence="3 4">Cytoplasm</location>
    </subcellularLocation>
</comment>
<dbReference type="HAMAP" id="MF_00208">
    <property type="entry name" value="MurE"/>
    <property type="match status" value="1"/>
</dbReference>
<dbReference type="GO" id="GO:0071555">
    <property type="term" value="P:cell wall organization"/>
    <property type="evidence" value="ECO:0007669"/>
    <property type="project" value="UniProtKB-KW"/>
</dbReference>
<gene>
    <name evidence="3 8" type="primary">murE</name>
    <name evidence="7" type="ORF">BUW47_05275</name>
    <name evidence="8" type="ORF">GC247_03220</name>
</gene>
<dbReference type="SUPFAM" id="SSF53244">
    <property type="entry name" value="MurD-like peptide ligases, peptide-binding domain"/>
    <property type="match status" value="1"/>
</dbReference>
<dbReference type="Proteomes" id="UP000466799">
    <property type="component" value="Unassembled WGS sequence"/>
</dbReference>
<dbReference type="GO" id="GO:0005524">
    <property type="term" value="F:ATP binding"/>
    <property type="evidence" value="ECO:0007669"/>
    <property type="project" value="UniProtKB-UniRule"/>
</dbReference>
<feature type="domain" description="Mur ligase C-terminal" evidence="5">
    <location>
        <begin position="356"/>
        <end position="484"/>
    </location>
</feature>
<dbReference type="GO" id="GO:0009252">
    <property type="term" value="P:peptidoglycan biosynthetic process"/>
    <property type="evidence" value="ECO:0007669"/>
    <property type="project" value="UniProtKB-UniRule"/>
</dbReference>
<comment type="caution">
    <text evidence="3">Lacks conserved residue(s) required for the propagation of feature annotation.</text>
</comment>
<keyword evidence="3 4" id="KW-0133">Cell shape</keyword>
<dbReference type="RefSeq" id="WP_012391811.1">
    <property type="nucleotide sequence ID" value="NZ_BJLV01000014.1"/>
</dbReference>
<dbReference type="Gene3D" id="3.40.1390.10">
    <property type="entry name" value="MurE/MurF, N-terminal domain"/>
    <property type="match status" value="1"/>
</dbReference>
<reference evidence="8 10" key="2">
    <citation type="submission" date="2019-10" db="EMBL/GenBank/DDBJ databases">
        <title>Genome Sequencing and assembly of Lactobacillus fermentum I2, a lactic acid bacteria.</title>
        <authorList>
            <person name="Lopes L.S."/>
            <person name="Persinoti G.F."/>
            <person name="Riano-Pachon D.M."/>
            <person name="Labate C.A."/>
        </authorList>
    </citation>
    <scope>NUCLEOTIDE SEQUENCE [LARGE SCALE GENOMIC DNA]</scope>
    <source>
        <strain evidence="8 10">I2</strain>
    </source>
</reference>
<comment type="PTM">
    <text evidence="3">Carboxylation is probably crucial for Mg(2+) binding and, consequently, for the gamma-phosphate positioning of ATP.</text>
</comment>
<dbReference type="EMBL" id="CP019030">
    <property type="protein sequence ID" value="APU45875.1"/>
    <property type="molecule type" value="Genomic_DNA"/>
</dbReference>
<dbReference type="Pfam" id="PF02875">
    <property type="entry name" value="Mur_ligase_C"/>
    <property type="match status" value="1"/>
</dbReference>
<accession>A0A1L7GV08</accession>
<dbReference type="GO" id="GO:0051301">
    <property type="term" value="P:cell division"/>
    <property type="evidence" value="ECO:0007669"/>
    <property type="project" value="UniProtKB-KW"/>
</dbReference>
<evidence type="ECO:0000256" key="4">
    <source>
        <dbReference type="RuleBase" id="RU004135"/>
    </source>
</evidence>
<dbReference type="GO" id="GO:0000287">
    <property type="term" value="F:magnesium ion binding"/>
    <property type="evidence" value="ECO:0007669"/>
    <property type="project" value="UniProtKB-UniRule"/>
</dbReference>
<keyword evidence="3 4" id="KW-0132">Cell division</keyword>
<keyword evidence="3" id="KW-0963">Cytoplasm</keyword>
<keyword evidence="3 4" id="KW-0573">Peptidoglycan synthesis</keyword>
<dbReference type="SUPFAM" id="SSF53623">
    <property type="entry name" value="MurD-like peptide ligases, catalytic domain"/>
    <property type="match status" value="1"/>
</dbReference>
<keyword evidence="3 4" id="KW-0961">Cell wall biogenesis/degradation</keyword>
<keyword evidence="3" id="KW-0067">ATP-binding</keyword>
<dbReference type="Pfam" id="PF08245">
    <property type="entry name" value="Mur_ligase_M"/>
    <property type="match status" value="1"/>
</dbReference>
<dbReference type="Gene3D" id="3.40.1190.10">
    <property type="entry name" value="Mur-like, catalytic domain"/>
    <property type="match status" value="1"/>
</dbReference>
<dbReference type="PANTHER" id="PTHR23135">
    <property type="entry name" value="MUR LIGASE FAMILY MEMBER"/>
    <property type="match status" value="1"/>
</dbReference>
<organism evidence="7 9">
    <name type="scientific">Limosilactobacillus fermentum</name>
    <name type="common">Lactobacillus fermentum</name>
    <dbReference type="NCBI Taxonomy" id="1613"/>
    <lineage>
        <taxon>Bacteria</taxon>
        <taxon>Bacillati</taxon>
        <taxon>Bacillota</taxon>
        <taxon>Bacilli</taxon>
        <taxon>Lactobacillales</taxon>
        <taxon>Lactobacillaceae</taxon>
        <taxon>Limosilactobacillus</taxon>
    </lineage>
</organism>
<dbReference type="EC" id="6.3.2.-" evidence="3"/>
<comment type="function">
    <text evidence="3">Catalyzes the addition of an amino acid to the nucleotide precursor UDP-N-acetylmuramoyl-L-alanyl-D-glutamate (UMAG) in the biosynthesis of bacterial cell-wall peptidoglycan.</text>
</comment>
<evidence type="ECO:0000313" key="9">
    <source>
        <dbReference type="Proteomes" id="UP000185427"/>
    </source>
</evidence>
<feature type="binding site" evidence="3">
    <location>
        <begin position="175"/>
        <end position="176"/>
    </location>
    <ligand>
        <name>UDP-N-acetyl-alpha-D-muramoyl-L-alanyl-D-glutamate</name>
        <dbReference type="ChEBI" id="CHEBI:83900"/>
    </ligand>
</feature>
<evidence type="ECO:0000259" key="6">
    <source>
        <dbReference type="Pfam" id="PF08245"/>
    </source>
</evidence>
<dbReference type="UniPathway" id="UPA00219"/>
<dbReference type="EMBL" id="WHJL01000015">
    <property type="protein sequence ID" value="MPQ34938.1"/>
    <property type="molecule type" value="Genomic_DNA"/>
</dbReference>
<dbReference type="InterPro" id="IPR035911">
    <property type="entry name" value="MurE/MurF_N"/>
</dbReference>
<evidence type="ECO:0000313" key="8">
    <source>
        <dbReference type="EMBL" id="MPQ34938.1"/>
    </source>
</evidence>
<keyword evidence="3" id="KW-0547">Nucleotide-binding</keyword>
<dbReference type="Gene3D" id="3.90.190.20">
    <property type="entry name" value="Mur ligase, C-terminal domain"/>
    <property type="match status" value="1"/>
</dbReference>
<evidence type="ECO:0000256" key="1">
    <source>
        <dbReference type="ARBA" id="ARBA00004752"/>
    </source>
</evidence>
<dbReference type="Proteomes" id="UP000185427">
    <property type="component" value="Chromosome"/>
</dbReference>
<evidence type="ECO:0000256" key="3">
    <source>
        <dbReference type="HAMAP-Rule" id="MF_00208"/>
    </source>
</evidence>
<dbReference type="NCBIfam" id="TIGR01085">
    <property type="entry name" value="murE"/>
    <property type="match status" value="1"/>
</dbReference>
<feature type="binding site" evidence="3">
    <location>
        <position position="47"/>
    </location>
    <ligand>
        <name>UDP-N-acetyl-alpha-D-muramoyl-L-alanyl-D-glutamate</name>
        <dbReference type="ChEBI" id="CHEBI:83900"/>
    </ligand>
</feature>
<dbReference type="InterPro" id="IPR013221">
    <property type="entry name" value="Mur_ligase_cen"/>
</dbReference>
<keyword evidence="3" id="KW-0460">Magnesium</keyword>
<dbReference type="InterPro" id="IPR036565">
    <property type="entry name" value="Mur-like_cat_sf"/>
</dbReference>
<feature type="binding site" evidence="3">
    <location>
        <begin position="131"/>
        <end position="137"/>
    </location>
    <ligand>
        <name>ATP</name>
        <dbReference type="ChEBI" id="CHEBI:30616"/>
    </ligand>
</feature>
<evidence type="ECO:0000259" key="5">
    <source>
        <dbReference type="Pfam" id="PF02875"/>
    </source>
</evidence>
<reference evidence="7 9" key="1">
    <citation type="submission" date="2016-12" db="EMBL/GenBank/DDBJ databases">
        <title>Complete Genome Sequence of Lactobacillus fermentum Strain SNUV175, a Probiotic for Treatment of Bacterial Vaginosis.</title>
        <authorList>
            <person name="Lee S."/>
            <person name="You H.J."/>
            <person name="Kwon B."/>
            <person name="Ko G."/>
        </authorList>
    </citation>
    <scope>NUCLEOTIDE SEQUENCE [LARGE SCALE GENOMIC DNA]</scope>
    <source>
        <strain evidence="7 9">SNUV175</strain>
    </source>
</reference>
<dbReference type="OrthoDB" id="9800958at2"/>
<dbReference type="InterPro" id="IPR036615">
    <property type="entry name" value="Mur_ligase_C_dom_sf"/>
</dbReference>
<name>A0A1L7GV08_LIMFE</name>
<dbReference type="InterPro" id="IPR005761">
    <property type="entry name" value="UDP-N-AcMur-Glu-dNH2Pim_ligase"/>
</dbReference>
<proteinExistence type="inferred from homology"/>
<dbReference type="GO" id="GO:0005737">
    <property type="term" value="C:cytoplasm"/>
    <property type="evidence" value="ECO:0007669"/>
    <property type="project" value="UniProtKB-SubCell"/>
</dbReference>
<evidence type="ECO:0000313" key="10">
    <source>
        <dbReference type="Proteomes" id="UP000466799"/>
    </source>
</evidence>
<dbReference type="SUPFAM" id="SSF63418">
    <property type="entry name" value="MurE/MurF N-terminal domain"/>
    <property type="match status" value="1"/>
</dbReference>
<feature type="binding site" evidence="3">
    <location>
        <position position="210"/>
    </location>
    <ligand>
        <name>UDP-N-acetyl-alpha-D-muramoyl-L-alanyl-D-glutamate</name>
        <dbReference type="ChEBI" id="CHEBI:83900"/>
    </ligand>
</feature>
<dbReference type="GO" id="GO:0008360">
    <property type="term" value="P:regulation of cell shape"/>
    <property type="evidence" value="ECO:0007669"/>
    <property type="project" value="UniProtKB-KW"/>
</dbReference>
<evidence type="ECO:0000256" key="2">
    <source>
        <dbReference type="ARBA" id="ARBA00005898"/>
    </source>
</evidence>